<dbReference type="PANTHER" id="PTHR38926:SF72">
    <property type="entry name" value="IM:7136021-RELATED"/>
    <property type="match status" value="1"/>
</dbReference>
<dbReference type="EMBL" id="KL142387">
    <property type="protein sequence ID" value="KDR73040.1"/>
    <property type="molecule type" value="Genomic_DNA"/>
</dbReference>
<evidence type="ECO:0000313" key="1">
    <source>
        <dbReference type="EMBL" id="KDR73040.1"/>
    </source>
</evidence>
<dbReference type="Gene3D" id="3.80.10.10">
    <property type="entry name" value="Ribonuclease Inhibitor"/>
    <property type="match status" value="2"/>
</dbReference>
<keyword evidence="2" id="KW-1185">Reference proteome</keyword>
<dbReference type="Proteomes" id="UP000027222">
    <property type="component" value="Unassembled WGS sequence"/>
</dbReference>
<protein>
    <recommendedName>
        <fullName evidence="3">F-box domain-containing protein</fullName>
    </recommendedName>
</protein>
<organism evidence="1 2">
    <name type="scientific">Galerina marginata (strain CBS 339.88)</name>
    <dbReference type="NCBI Taxonomy" id="685588"/>
    <lineage>
        <taxon>Eukaryota</taxon>
        <taxon>Fungi</taxon>
        <taxon>Dikarya</taxon>
        <taxon>Basidiomycota</taxon>
        <taxon>Agaricomycotina</taxon>
        <taxon>Agaricomycetes</taxon>
        <taxon>Agaricomycetidae</taxon>
        <taxon>Agaricales</taxon>
        <taxon>Agaricineae</taxon>
        <taxon>Strophariaceae</taxon>
        <taxon>Galerina</taxon>
    </lineage>
</organism>
<dbReference type="HOGENOM" id="CLU_014531_0_0_1"/>
<dbReference type="SUPFAM" id="SSF52047">
    <property type="entry name" value="RNI-like"/>
    <property type="match status" value="1"/>
</dbReference>
<name>A0A067SQ24_GALM3</name>
<dbReference type="STRING" id="685588.A0A067SQ24"/>
<evidence type="ECO:0000313" key="2">
    <source>
        <dbReference type="Proteomes" id="UP000027222"/>
    </source>
</evidence>
<gene>
    <name evidence="1" type="ORF">GALMADRAFT_252455</name>
</gene>
<proteinExistence type="predicted"/>
<sequence length="667" mass="75339">MGDFLTPRVVSPFANTSVLNTPNGLGSNDYFASSHHTSTVGTGFQAFGESAVDGRNILFPKLESTEVSRVGSLLDLIPNELLSLVLESGYFDYSEGPTPDTEFRTLSMQISRRFRQQTVHTPSLWSVIYLSQGNAAEEIDQLPLYLERSKEYPLDIQFSCFWNSQLTDPILDLLVPHSKRWRRLSIVTSSSYILSFLHRVNVPILENLDISFYSHERRISLPPNVFGGQTPRLSRLCLRNINLENLDISFRDLETLEIRGYGTWPTFSQFNDMLGGCTSLQRLILHVKPGHVTQQLYANEHHIEQVLLPNLRALEVYSSEWLTSSIVSLIQIFQCPKLESLTLREGVGSASQTARTIMNYTAIPHLPKNTRLSYPQDEPLCTGFPNRLFVQSANVNLATQALSASTLVSLELRKVFLPDYSTMKTMFSTLKNLKHLFFLDIYPNDALRQMLDNVDGSIQEGLVLEMESTVAIPSLETLMLDFHHPVSPVPTPEYSAEFLRVFLLPSLRSLIFKNLQAFQWKNLTDTLARNSSQYPSLSSLKLIDMTDIVPADPTNSHYANIVEAFPYLRRLSLDSVGSNAFVHHLLPDDSSNADIPSLPWPAFEVLSICNDLNASKPLLHRVISTRRSMGRPLKMLCLDNHFSTNAESWNWIREHVESVVQAEAGFL</sequence>
<dbReference type="InterPro" id="IPR032675">
    <property type="entry name" value="LRR_dom_sf"/>
</dbReference>
<dbReference type="OrthoDB" id="3155440at2759"/>
<accession>A0A067SQ24</accession>
<dbReference type="PANTHER" id="PTHR38926">
    <property type="entry name" value="F-BOX DOMAIN CONTAINING PROTEIN, EXPRESSED"/>
    <property type="match status" value="1"/>
</dbReference>
<reference evidence="2" key="1">
    <citation type="journal article" date="2014" name="Proc. Natl. Acad. Sci. U.S.A.">
        <title>Extensive sampling of basidiomycete genomes demonstrates inadequacy of the white-rot/brown-rot paradigm for wood decay fungi.</title>
        <authorList>
            <person name="Riley R."/>
            <person name="Salamov A.A."/>
            <person name="Brown D.W."/>
            <person name="Nagy L.G."/>
            <person name="Floudas D."/>
            <person name="Held B.W."/>
            <person name="Levasseur A."/>
            <person name="Lombard V."/>
            <person name="Morin E."/>
            <person name="Otillar R."/>
            <person name="Lindquist E.A."/>
            <person name="Sun H."/>
            <person name="LaButti K.M."/>
            <person name="Schmutz J."/>
            <person name="Jabbour D."/>
            <person name="Luo H."/>
            <person name="Baker S.E."/>
            <person name="Pisabarro A.G."/>
            <person name="Walton J.D."/>
            <person name="Blanchette R.A."/>
            <person name="Henrissat B."/>
            <person name="Martin F."/>
            <person name="Cullen D."/>
            <person name="Hibbett D.S."/>
            <person name="Grigoriev I.V."/>
        </authorList>
    </citation>
    <scope>NUCLEOTIDE SEQUENCE [LARGE SCALE GENOMIC DNA]</scope>
    <source>
        <strain evidence="2">CBS 339.88</strain>
    </source>
</reference>
<dbReference type="AlphaFoldDB" id="A0A067SQ24"/>
<evidence type="ECO:0008006" key="3">
    <source>
        <dbReference type="Google" id="ProtNLM"/>
    </source>
</evidence>